<evidence type="ECO:0000259" key="1">
    <source>
        <dbReference type="PROSITE" id="PS51704"/>
    </source>
</evidence>
<dbReference type="Gene3D" id="3.20.20.190">
    <property type="entry name" value="Phosphatidylinositol (PI) phosphodiesterase"/>
    <property type="match status" value="1"/>
</dbReference>
<dbReference type="GO" id="GO:0006629">
    <property type="term" value="P:lipid metabolic process"/>
    <property type="evidence" value="ECO:0007669"/>
    <property type="project" value="InterPro"/>
</dbReference>
<protein>
    <submittedName>
        <fullName evidence="2">Glycerophosphoryl diester phosphodiesterase</fullName>
    </submittedName>
</protein>
<dbReference type="Proteomes" id="UP000243255">
    <property type="component" value="Unassembled WGS sequence"/>
</dbReference>
<sequence>MKVFAHRGFSSRYPENTLLAFKKSLDFDIYGVELDVHKTKDNKIVVIHDESVDRTFDGSGFVKDLTLNELKSFNCRLDGFKDNPECKIPTLEEVIEIFLDSNFVLNIEIKNDKVSYENIEQDVINIINKYNISDRVILSSFNSNSILHCNNIDSCIKTGLLYYYNLDQVVNFAKSLNASSLHPPLHLLDKELVDLCHKENMYINVYTVDDVEDIYKNIELGVDGIFTNYPDIACNVLKNILTFYEN</sequence>
<keyword evidence="3" id="KW-1185">Reference proteome</keyword>
<dbReference type="GO" id="GO:0008081">
    <property type="term" value="F:phosphoric diester hydrolase activity"/>
    <property type="evidence" value="ECO:0007669"/>
    <property type="project" value="InterPro"/>
</dbReference>
<organism evidence="2 3">
    <name type="scientific">Asaccharospora irregularis DSM 2635</name>
    <dbReference type="NCBI Taxonomy" id="1121321"/>
    <lineage>
        <taxon>Bacteria</taxon>
        <taxon>Bacillati</taxon>
        <taxon>Bacillota</taxon>
        <taxon>Clostridia</taxon>
        <taxon>Peptostreptococcales</taxon>
        <taxon>Peptostreptococcaceae</taxon>
        <taxon>Asaccharospora</taxon>
    </lineage>
</organism>
<dbReference type="PROSITE" id="PS51704">
    <property type="entry name" value="GP_PDE"/>
    <property type="match status" value="1"/>
</dbReference>
<dbReference type="SUPFAM" id="SSF51695">
    <property type="entry name" value="PLC-like phosphodiesterases"/>
    <property type="match status" value="1"/>
</dbReference>
<feature type="domain" description="GP-PDE" evidence="1">
    <location>
        <begin position="1"/>
        <end position="237"/>
    </location>
</feature>
<dbReference type="STRING" id="1121321.SAMN04488530_11142"/>
<dbReference type="InterPro" id="IPR030395">
    <property type="entry name" value="GP_PDE_dom"/>
</dbReference>
<dbReference type="PANTHER" id="PTHR46211">
    <property type="entry name" value="GLYCEROPHOSPHORYL DIESTER PHOSPHODIESTERASE"/>
    <property type="match status" value="1"/>
</dbReference>
<gene>
    <name evidence="2" type="ORF">SAMN04488530_11142</name>
</gene>
<dbReference type="OrthoDB" id="384721at2"/>
<dbReference type="Pfam" id="PF03009">
    <property type="entry name" value="GDPD"/>
    <property type="match status" value="1"/>
</dbReference>
<dbReference type="CDD" id="cd08563">
    <property type="entry name" value="GDPD_TtGDE_like"/>
    <property type="match status" value="1"/>
</dbReference>
<reference evidence="3" key="1">
    <citation type="submission" date="2016-11" db="EMBL/GenBank/DDBJ databases">
        <authorList>
            <person name="Varghese N."/>
            <person name="Submissions S."/>
        </authorList>
    </citation>
    <scope>NUCLEOTIDE SEQUENCE [LARGE SCALE GENOMIC DNA]</scope>
    <source>
        <strain evidence="3">DSM 2635</strain>
    </source>
</reference>
<evidence type="ECO:0000313" key="3">
    <source>
        <dbReference type="Proteomes" id="UP000243255"/>
    </source>
</evidence>
<evidence type="ECO:0000313" key="2">
    <source>
        <dbReference type="EMBL" id="SHG91659.1"/>
    </source>
</evidence>
<dbReference type="EMBL" id="FQWX01000011">
    <property type="protein sequence ID" value="SHG91659.1"/>
    <property type="molecule type" value="Genomic_DNA"/>
</dbReference>
<name>A0A1M5NR54_9FIRM</name>
<dbReference type="AlphaFoldDB" id="A0A1M5NR54"/>
<accession>A0A1M5NR54</accession>
<dbReference type="PANTHER" id="PTHR46211:SF1">
    <property type="entry name" value="GLYCEROPHOSPHODIESTER PHOSPHODIESTERASE, CYTOPLASMIC"/>
    <property type="match status" value="1"/>
</dbReference>
<proteinExistence type="predicted"/>
<dbReference type="InterPro" id="IPR017946">
    <property type="entry name" value="PLC-like_Pdiesterase_TIM-brl"/>
</dbReference>
<dbReference type="RefSeq" id="WP_073125553.1">
    <property type="nucleotide sequence ID" value="NZ_BAABCH010000100.1"/>
</dbReference>